<evidence type="ECO:0000313" key="3">
    <source>
        <dbReference type="EMBL" id="KGX92688.1"/>
    </source>
</evidence>
<reference evidence="3 4" key="1">
    <citation type="submission" date="2013-08" db="EMBL/GenBank/DDBJ databases">
        <authorList>
            <person name="Huang J."/>
            <person name="Wang G."/>
        </authorList>
    </citation>
    <scope>NUCLEOTIDE SEQUENCE [LARGE SCALE GENOMIC DNA]</scope>
    <source>
        <strain evidence="3 4">JSM 076056</strain>
    </source>
</reference>
<evidence type="ECO:0000256" key="1">
    <source>
        <dbReference type="SAM" id="Phobius"/>
    </source>
</evidence>
<evidence type="ECO:0000259" key="2">
    <source>
        <dbReference type="Pfam" id="PF13038"/>
    </source>
</evidence>
<gene>
    <name evidence="3" type="ORF">N781_15345</name>
</gene>
<feature type="transmembrane region" description="Helical" evidence="1">
    <location>
        <begin position="32"/>
        <end position="56"/>
    </location>
</feature>
<keyword evidence="1" id="KW-1133">Transmembrane helix</keyword>
<accession>A0A0A5GN63</accession>
<dbReference type="EMBL" id="AVPE01000005">
    <property type="protein sequence ID" value="KGX92688.1"/>
    <property type="molecule type" value="Genomic_DNA"/>
</dbReference>
<comment type="caution">
    <text evidence="3">The sequence shown here is derived from an EMBL/GenBank/DDBJ whole genome shotgun (WGS) entry which is preliminary data.</text>
</comment>
<name>A0A0A5GN63_9BACI</name>
<dbReference type="AlphaFoldDB" id="A0A0A5GN63"/>
<dbReference type="RefSeq" id="WP_026800198.1">
    <property type="nucleotide sequence ID" value="NZ_AULI01000007.1"/>
</dbReference>
<evidence type="ECO:0000313" key="4">
    <source>
        <dbReference type="Proteomes" id="UP000030528"/>
    </source>
</evidence>
<keyword evidence="1" id="KW-0812">Transmembrane</keyword>
<proteinExistence type="predicted"/>
<keyword evidence="1" id="KW-0472">Membrane</keyword>
<feature type="domain" description="DUF3899" evidence="2">
    <location>
        <begin position="36"/>
        <end position="120"/>
    </location>
</feature>
<dbReference type="Proteomes" id="UP000030528">
    <property type="component" value="Unassembled WGS sequence"/>
</dbReference>
<dbReference type="InterPro" id="IPR025007">
    <property type="entry name" value="DUF3899"/>
</dbReference>
<feature type="transmembrane region" description="Helical" evidence="1">
    <location>
        <begin position="9"/>
        <end position="26"/>
    </location>
</feature>
<dbReference type="eggNOG" id="ENOG5032SBV">
    <property type="taxonomic scope" value="Bacteria"/>
</dbReference>
<dbReference type="Pfam" id="PF13038">
    <property type="entry name" value="DUF3899"/>
    <property type="match status" value="1"/>
</dbReference>
<feature type="transmembrane region" description="Helical" evidence="1">
    <location>
        <begin position="105"/>
        <end position="124"/>
    </location>
</feature>
<sequence>MKHWFTNKWFYLLLNLCVATLLFFILSESRSLVTYINMTFYFSYVYFFIGLVMLVVKGKFIDGVTYSFRRFSNRMNISRHKDYMDDWETKKLPSELINAHTYRTVWFQAFGMIGFMLILLFFYYM</sequence>
<organism evidence="3 4">
    <name type="scientific">Pontibacillus halophilus JSM 076056 = DSM 19796</name>
    <dbReference type="NCBI Taxonomy" id="1385510"/>
    <lineage>
        <taxon>Bacteria</taxon>
        <taxon>Bacillati</taxon>
        <taxon>Bacillota</taxon>
        <taxon>Bacilli</taxon>
        <taxon>Bacillales</taxon>
        <taxon>Bacillaceae</taxon>
        <taxon>Pontibacillus</taxon>
    </lineage>
</organism>
<keyword evidence="4" id="KW-1185">Reference proteome</keyword>
<protein>
    <recommendedName>
        <fullName evidence="2">DUF3899 domain-containing protein</fullName>
    </recommendedName>
</protein>